<dbReference type="GO" id="GO:0008168">
    <property type="term" value="F:methyltransferase activity"/>
    <property type="evidence" value="ECO:0007669"/>
    <property type="project" value="UniProtKB-KW"/>
</dbReference>
<dbReference type="PANTHER" id="PTHR43397">
    <property type="entry name" value="ERGOTHIONEINE BIOSYNTHESIS PROTEIN 1"/>
    <property type="match status" value="1"/>
</dbReference>
<accession>A0A8H6CZN5</accession>
<evidence type="ECO:0000256" key="1">
    <source>
        <dbReference type="ARBA" id="ARBA00022603"/>
    </source>
</evidence>
<dbReference type="InterPro" id="IPR029063">
    <property type="entry name" value="SAM-dependent_MTases_sf"/>
</dbReference>
<dbReference type="InterPro" id="IPR051128">
    <property type="entry name" value="EgtD_Methyltrsf_superfamily"/>
</dbReference>
<name>A0A8H6CZN5_9HYPO</name>
<dbReference type="Pfam" id="PF10017">
    <property type="entry name" value="Methyltransf_33"/>
    <property type="match status" value="1"/>
</dbReference>
<dbReference type="PANTHER" id="PTHR43397:SF1">
    <property type="entry name" value="ERGOTHIONEINE BIOSYNTHESIS PROTEIN 1"/>
    <property type="match status" value="1"/>
</dbReference>
<dbReference type="Gene3D" id="3.40.50.150">
    <property type="entry name" value="Vaccinia Virus protein VP39"/>
    <property type="match status" value="1"/>
</dbReference>
<organism evidence="5 6">
    <name type="scientific">Fusarium mundagurra</name>
    <dbReference type="NCBI Taxonomy" id="1567541"/>
    <lineage>
        <taxon>Eukaryota</taxon>
        <taxon>Fungi</taxon>
        <taxon>Dikarya</taxon>
        <taxon>Ascomycota</taxon>
        <taxon>Pezizomycotina</taxon>
        <taxon>Sordariomycetes</taxon>
        <taxon>Hypocreomycetidae</taxon>
        <taxon>Hypocreales</taxon>
        <taxon>Nectriaceae</taxon>
        <taxon>Fusarium</taxon>
        <taxon>Fusarium fujikuroi species complex</taxon>
    </lineage>
</organism>
<gene>
    <name evidence="5" type="ORF">FMUND_15312</name>
</gene>
<dbReference type="EMBL" id="JAAOAN010000980">
    <property type="protein sequence ID" value="KAF5697737.1"/>
    <property type="molecule type" value="Genomic_DNA"/>
</dbReference>
<evidence type="ECO:0000313" key="5">
    <source>
        <dbReference type="EMBL" id="KAF5697737.1"/>
    </source>
</evidence>
<evidence type="ECO:0000259" key="4">
    <source>
        <dbReference type="Pfam" id="PF10017"/>
    </source>
</evidence>
<keyword evidence="1" id="KW-0489">Methyltransferase</keyword>
<keyword evidence="3" id="KW-0949">S-adenosyl-L-methionine</keyword>
<evidence type="ECO:0000313" key="6">
    <source>
        <dbReference type="Proteomes" id="UP000544331"/>
    </source>
</evidence>
<dbReference type="InterPro" id="IPR019257">
    <property type="entry name" value="MeTrfase_dom"/>
</dbReference>
<proteinExistence type="predicted"/>
<sequence length="221" mass="25194">MDSEWTPPGPDEIQDLGGSRLGKQLRRRLLQSFASHCKLPEESAYNDEGCLRWLDGKWQFDFLDLQLTQSRDSSKTEALLHALEQRRIFCNYRGLDVSQDALKRAIDRLQSQQFEHVCISGIWGTVDAAKEYIKTVPIQRFIWEMGSTISIGQRFSSNVVLSFQNLLRENDMMIVGQDCNTDMEKMATAFGSHPFDSFIERAFELCDGSLVSPVHGKNDGH</sequence>
<keyword evidence="2" id="KW-0808">Transferase</keyword>
<dbReference type="Proteomes" id="UP000544331">
    <property type="component" value="Unassembled WGS sequence"/>
</dbReference>
<keyword evidence="6" id="KW-1185">Reference proteome</keyword>
<comment type="caution">
    <text evidence="5">The sequence shown here is derived from an EMBL/GenBank/DDBJ whole genome shotgun (WGS) entry which is preliminary data.</text>
</comment>
<dbReference type="GO" id="GO:0032259">
    <property type="term" value="P:methylation"/>
    <property type="evidence" value="ECO:0007669"/>
    <property type="project" value="UniProtKB-KW"/>
</dbReference>
<feature type="domain" description="Histidine-specific methyltransferase SAM-dependent" evidence="4">
    <location>
        <begin position="72"/>
        <end position="191"/>
    </location>
</feature>
<protein>
    <submittedName>
        <fullName evidence="5">Ergot alkaloid biosynthetic B</fullName>
    </submittedName>
</protein>
<evidence type="ECO:0000256" key="2">
    <source>
        <dbReference type="ARBA" id="ARBA00022679"/>
    </source>
</evidence>
<reference evidence="5 6" key="1">
    <citation type="submission" date="2020-05" db="EMBL/GenBank/DDBJ databases">
        <title>Identification and distribution of gene clusters putatively required for synthesis of sphingolipid metabolism inhibitors in phylogenetically diverse species of the filamentous fungus Fusarium.</title>
        <authorList>
            <person name="Kim H.-S."/>
            <person name="Busman M."/>
            <person name="Brown D.W."/>
            <person name="Divon H."/>
            <person name="Uhlig S."/>
            <person name="Proctor R.H."/>
        </authorList>
    </citation>
    <scope>NUCLEOTIDE SEQUENCE [LARGE SCALE GENOMIC DNA]</scope>
    <source>
        <strain evidence="5 6">NRRL 66235</strain>
    </source>
</reference>
<evidence type="ECO:0000256" key="3">
    <source>
        <dbReference type="ARBA" id="ARBA00022691"/>
    </source>
</evidence>
<dbReference type="AlphaFoldDB" id="A0A8H6CZN5"/>